<dbReference type="GO" id="GO:0005840">
    <property type="term" value="C:ribosome"/>
    <property type="evidence" value="ECO:0007669"/>
    <property type="project" value="UniProtKB-KW"/>
</dbReference>
<evidence type="ECO:0000256" key="7">
    <source>
        <dbReference type="HAMAP-Rule" id="MF_01337"/>
    </source>
</evidence>
<dbReference type="GO" id="GO:0005737">
    <property type="term" value="C:cytoplasm"/>
    <property type="evidence" value="ECO:0007669"/>
    <property type="project" value="UniProtKB-ARBA"/>
</dbReference>
<dbReference type="Pfam" id="PF00861">
    <property type="entry name" value="Ribosomal_L18p"/>
    <property type="match status" value="1"/>
</dbReference>
<dbReference type="GO" id="GO:1990904">
    <property type="term" value="C:ribonucleoprotein complex"/>
    <property type="evidence" value="ECO:0007669"/>
    <property type="project" value="UniProtKB-KW"/>
</dbReference>
<dbReference type="Proteomes" id="UP000325004">
    <property type="component" value="Chromosome"/>
</dbReference>
<name>A0A5C0UF50_9PROT</name>
<proteinExistence type="inferred from homology"/>
<evidence type="ECO:0000256" key="6">
    <source>
        <dbReference type="ARBA" id="ARBA00035197"/>
    </source>
</evidence>
<evidence type="ECO:0000256" key="5">
    <source>
        <dbReference type="ARBA" id="ARBA00023274"/>
    </source>
</evidence>
<dbReference type="InterPro" id="IPR057268">
    <property type="entry name" value="Ribosomal_L18"/>
</dbReference>
<sequence length="121" mass="13888">MSRLAISFCRRQQRRRYKLRLNNAGNRLRLSVFKSNKFIYAQAIDDANHITIASVSSNSKDFPKDSLKTYGMESFKWIGKQIADKLKAKNKTKIVFDIGGWKMHGCIKALADTARENGLEF</sequence>
<gene>
    <name evidence="7" type="primary">rplR</name>
    <name evidence="8" type="ORF">FZC34_02300</name>
</gene>
<comment type="function">
    <text evidence="7">This is one of the proteins that bind and probably mediate the attachment of the 5S RNA into the large ribosomal subunit, where it forms part of the central protuberance.</text>
</comment>
<keyword evidence="3 7" id="KW-0694">RNA-binding</keyword>
<comment type="similarity">
    <text evidence="1 7">Belongs to the universal ribosomal protein uL18 family.</text>
</comment>
<evidence type="ECO:0000256" key="4">
    <source>
        <dbReference type="ARBA" id="ARBA00022980"/>
    </source>
</evidence>
<dbReference type="GO" id="GO:0003735">
    <property type="term" value="F:structural constituent of ribosome"/>
    <property type="evidence" value="ECO:0007669"/>
    <property type="project" value="InterPro"/>
</dbReference>
<dbReference type="Gene3D" id="3.30.420.100">
    <property type="match status" value="1"/>
</dbReference>
<dbReference type="PANTHER" id="PTHR12899">
    <property type="entry name" value="39S RIBOSOMAL PROTEIN L18, MITOCHONDRIAL"/>
    <property type="match status" value="1"/>
</dbReference>
<dbReference type="GO" id="GO:0008097">
    <property type="term" value="F:5S rRNA binding"/>
    <property type="evidence" value="ECO:0007669"/>
    <property type="project" value="TreeGrafter"/>
</dbReference>
<dbReference type="HAMAP" id="MF_01337_B">
    <property type="entry name" value="Ribosomal_uL18_B"/>
    <property type="match status" value="1"/>
</dbReference>
<dbReference type="InterPro" id="IPR005484">
    <property type="entry name" value="Ribosomal_uL18_bac/plant/anim"/>
</dbReference>
<keyword evidence="4 7" id="KW-0689">Ribosomal protein</keyword>
<accession>A0A5C0UF50</accession>
<dbReference type="KEGG" id="cpri:FZC34_02300"/>
<dbReference type="CDD" id="cd00432">
    <property type="entry name" value="Ribosomal_L18_L5e"/>
    <property type="match status" value="1"/>
</dbReference>
<dbReference type="NCBIfam" id="TIGR00060">
    <property type="entry name" value="L18_bact"/>
    <property type="match status" value="1"/>
</dbReference>
<dbReference type="RefSeq" id="WP_148971846.1">
    <property type="nucleotide sequence ID" value="NZ_CP043316.1"/>
</dbReference>
<protein>
    <recommendedName>
        <fullName evidence="6 7">Large ribosomal subunit protein uL18</fullName>
    </recommendedName>
</protein>
<organism evidence="8 9">
    <name type="scientific">Candidatus Cytomitobacter primus</name>
    <dbReference type="NCBI Taxonomy" id="2066024"/>
    <lineage>
        <taxon>Bacteria</taxon>
        <taxon>Pseudomonadati</taxon>
        <taxon>Pseudomonadota</taxon>
        <taxon>Alphaproteobacteria</taxon>
        <taxon>Holosporales</taxon>
        <taxon>Holosporaceae</taxon>
        <taxon>Candidatus Cytomitobacter</taxon>
    </lineage>
</organism>
<dbReference type="SUPFAM" id="SSF53137">
    <property type="entry name" value="Translational machinery components"/>
    <property type="match status" value="1"/>
</dbReference>
<keyword evidence="9" id="KW-1185">Reference proteome</keyword>
<keyword evidence="2 7" id="KW-0699">rRNA-binding</keyword>
<dbReference type="GO" id="GO:0006412">
    <property type="term" value="P:translation"/>
    <property type="evidence" value="ECO:0007669"/>
    <property type="project" value="UniProtKB-UniRule"/>
</dbReference>
<comment type="subunit">
    <text evidence="7">Part of the 50S ribosomal subunit; part of the 5S rRNA/L5/L18/L25 subcomplex. Contacts the 5S and 23S rRNAs.</text>
</comment>
<evidence type="ECO:0000256" key="3">
    <source>
        <dbReference type="ARBA" id="ARBA00022884"/>
    </source>
</evidence>
<dbReference type="PANTHER" id="PTHR12899:SF3">
    <property type="entry name" value="LARGE RIBOSOMAL SUBUNIT PROTEIN UL18M"/>
    <property type="match status" value="1"/>
</dbReference>
<reference evidence="8 9" key="1">
    <citation type="submission" date="2019-08" db="EMBL/GenBank/DDBJ databases">
        <title>Highly reduced genomes of protist endosymbionts show evolutionary convergence.</title>
        <authorList>
            <person name="George E."/>
            <person name="Husnik F."/>
            <person name="Tashyreva D."/>
            <person name="Prokopchuk G."/>
            <person name="Horak A."/>
            <person name="Kwong W.K."/>
            <person name="Lukes J."/>
            <person name="Keeling P.J."/>
        </authorList>
    </citation>
    <scope>NUCLEOTIDE SEQUENCE [LARGE SCALE GENOMIC DNA]</scope>
    <source>
        <strain evidence="8">1604LC</strain>
    </source>
</reference>
<evidence type="ECO:0000256" key="2">
    <source>
        <dbReference type="ARBA" id="ARBA00022730"/>
    </source>
</evidence>
<evidence type="ECO:0000313" key="9">
    <source>
        <dbReference type="Proteomes" id="UP000325004"/>
    </source>
</evidence>
<dbReference type="AlphaFoldDB" id="A0A5C0UF50"/>
<keyword evidence="5 7" id="KW-0687">Ribonucleoprotein</keyword>
<evidence type="ECO:0000313" key="8">
    <source>
        <dbReference type="EMBL" id="QEK38725.1"/>
    </source>
</evidence>
<dbReference type="InterPro" id="IPR004389">
    <property type="entry name" value="Ribosomal_uL18_bac-type"/>
</dbReference>
<dbReference type="OrthoDB" id="9810939at2"/>
<evidence type="ECO:0000256" key="1">
    <source>
        <dbReference type="ARBA" id="ARBA00007116"/>
    </source>
</evidence>
<dbReference type="EMBL" id="CP043316">
    <property type="protein sequence ID" value="QEK38725.1"/>
    <property type="molecule type" value="Genomic_DNA"/>
</dbReference>